<reference evidence="11" key="1">
    <citation type="submission" date="2023-07" db="EMBL/GenBank/DDBJ databases">
        <title>A chromosome-level genome assembly of Lolium multiflorum.</title>
        <authorList>
            <person name="Chen Y."/>
            <person name="Copetti D."/>
            <person name="Kolliker R."/>
            <person name="Studer B."/>
        </authorList>
    </citation>
    <scope>NUCLEOTIDE SEQUENCE</scope>
    <source>
        <strain evidence="11">02402/16</strain>
        <tissue evidence="11">Leaf</tissue>
    </source>
</reference>
<dbReference type="InterPro" id="IPR043502">
    <property type="entry name" value="DNA/RNA_pol_sf"/>
</dbReference>
<feature type="compositionally biased region" description="Basic and acidic residues" evidence="7">
    <location>
        <begin position="1"/>
        <end position="11"/>
    </location>
</feature>
<feature type="region of interest" description="Disordered" evidence="7">
    <location>
        <begin position="1"/>
        <end position="70"/>
    </location>
</feature>
<dbReference type="InterPro" id="IPR001584">
    <property type="entry name" value="Integrase_cat-core"/>
</dbReference>
<dbReference type="InterPro" id="IPR050951">
    <property type="entry name" value="Retrovirus_Pol_polyprotein"/>
</dbReference>
<dbReference type="GO" id="GO:0003676">
    <property type="term" value="F:nucleic acid binding"/>
    <property type="evidence" value="ECO:0007669"/>
    <property type="project" value="InterPro"/>
</dbReference>
<dbReference type="SUPFAM" id="SSF56672">
    <property type="entry name" value="DNA/RNA polymerases"/>
    <property type="match status" value="1"/>
</dbReference>
<dbReference type="PROSITE" id="PS50994">
    <property type="entry name" value="INTEGRASE"/>
    <property type="match status" value="1"/>
</dbReference>
<feature type="region of interest" description="Disordered" evidence="7">
    <location>
        <begin position="136"/>
        <end position="169"/>
    </location>
</feature>
<dbReference type="GO" id="GO:0004523">
    <property type="term" value="F:RNA-DNA hybrid ribonuclease activity"/>
    <property type="evidence" value="ECO:0007669"/>
    <property type="project" value="InterPro"/>
</dbReference>
<feature type="compositionally biased region" description="Acidic residues" evidence="7">
    <location>
        <begin position="269"/>
        <end position="281"/>
    </location>
</feature>
<evidence type="ECO:0000259" key="10">
    <source>
        <dbReference type="PROSITE" id="PS50994"/>
    </source>
</evidence>
<protein>
    <submittedName>
        <fullName evidence="11">Uncharacterized protein</fullName>
    </submittedName>
</protein>
<evidence type="ECO:0000256" key="2">
    <source>
        <dbReference type="ARBA" id="ARBA00022695"/>
    </source>
</evidence>
<keyword evidence="1" id="KW-0808">Transferase</keyword>
<evidence type="ECO:0000259" key="8">
    <source>
        <dbReference type="PROSITE" id="PS50878"/>
    </source>
</evidence>
<dbReference type="CDD" id="cd01647">
    <property type="entry name" value="RT_LTR"/>
    <property type="match status" value="1"/>
</dbReference>
<evidence type="ECO:0000259" key="9">
    <source>
        <dbReference type="PROSITE" id="PS50879"/>
    </source>
</evidence>
<feature type="compositionally biased region" description="Acidic residues" evidence="7">
    <location>
        <begin position="24"/>
        <end position="33"/>
    </location>
</feature>
<name>A0AAD8WEM0_LOLMU</name>
<evidence type="ECO:0000256" key="5">
    <source>
        <dbReference type="ARBA" id="ARBA00022801"/>
    </source>
</evidence>
<feature type="region of interest" description="Disordered" evidence="7">
    <location>
        <begin position="337"/>
        <end position="368"/>
    </location>
</feature>
<keyword evidence="3" id="KW-0540">Nuclease</keyword>
<keyword evidence="5" id="KW-0378">Hydrolase</keyword>
<feature type="domain" description="RNase H type-1" evidence="9">
    <location>
        <begin position="790"/>
        <end position="920"/>
    </location>
</feature>
<dbReference type="Gene3D" id="3.30.70.270">
    <property type="match status" value="2"/>
</dbReference>
<proteinExistence type="predicted"/>
<dbReference type="PROSITE" id="PS50879">
    <property type="entry name" value="RNASE_H_1"/>
    <property type="match status" value="1"/>
</dbReference>
<dbReference type="Proteomes" id="UP001231189">
    <property type="component" value="Unassembled WGS sequence"/>
</dbReference>
<dbReference type="Gene3D" id="3.10.10.10">
    <property type="entry name" value="HIV Type 1 Reverse Transcriptase, subunit A, domain 1"/>
    <property type="match status" value="1"/>
</dbReference>
<feature type="compositionally biased region" description="Low complexity" evidence="7">
    <location>
        <begin position="352"/>
        <end position="367"/>
    </location>
</feature>
<feature type="compositionally biased region" description="Low complexity" evidence="7">
    <location>
        <begin position="43"/>
        <end position="55"/>
    </location>
</feature>
<evidence type="ECO:0000256" key="4">
    <source>
        <dbReference type="ARBA" id="ARBA00022759"/>
    </source>
</evidence>
<dbReference type="Pfam" id="PF00078">
    <property type="entry name" value="RVT_1"/>
    <property type="match status" value="1"/>
</dbReference>
<sequence>MVSNNKDKGPLEEDIQDPELKEEVESEDEEEVEEVTHSGTPGGTSSATSTSTPTSEMAEEQIKYEDLPAEHKKKYDELKAICEAELIGSFEKTRSHGIKVKGGTRSSPGVNMVDLSHSIREPGFSFGVNMAGLVSRHGKDKAESSHSRGKDKEEVVPRDRPQDDDRRYLTEEEVRSIRYQRPLSVHLLNKYEQQYDRRRRYDEDDERYRRSDAETGGIVSMMETTTGMSRLPTIENCPECKQQRRRTNEVSVFERLGPLPPHNKRAESSQEEDFEESDGEEDRYHRPRWCPDGLSHSQKRRVQRLRNLEEAEAQYLYTLRKARPDLAVKIQQTLETKARPPKKVWRPKQTKADAQASADADAETSAEMPGLDRSIIEHRLPLKKGFRPFQQRARQMKAEVLEEVKKEIKKMLDAGFIRPCRYAEWISNVVPVEKKDGRWRVAIDFRNLNSATPKDEYPMPVAETLINAAAGHKILSFMDGNAGYNQIFMAPEDIHKTAFRVPGSVGLFEYVVMTFGLKNAGATYQRAMNYIFHDLIGKLVEIYIDDVVVKSVATNGHLEDLRQVLDRTRKFGLRMNPKKCAFGVTAGQFLGFLVHERGIEIGLKSQEAVRTMKPPTTKKELQCLIGKINFVRRFISNLSGRIEPFMGLVKIKSDEEFRWGAEQQQAFDDIKEYPSHTCVYDGLEKVVFYLSRRMLDAETRYPEIEKLCLCLFFTCTKIQHILVSAEIIVICKSDVIKHMLSAPVLKGRLGKWMFALSEFEIRYQPAKAVKGQALADLIAERINTDVAALSVRAWAMFFDGSVCEDGCGIGVLLVSPRGATYSFSIRLADPCTNNVAEYEAICKGMELLLEAGAEAVEIFGDSKLVISQLTEEYKCESESLFPLWVQCRELMAQFRFGIPQTITTDGGSVFVSKEMKKFCDDMGIKLIRSSPYYAQANGQAEASNKSLIKLIKRKIDEHPKRWHEVLSEALWAYRMSCHGAIKTTPYQLVYGQEAVLPWEVKAGSRRVTFQNDLTAEEYAALMSDSIEDATELRLWSLEKIKENKAKVARAYNKKVKPKEFQVDDLGNAYMLEQLDGVKFPVAVNGQHLKKYFPSMWDDGQ</sequence>
<dbReference type="InterPro" id="IPR000477">
    <property type="entry name" value="RT_dom"/>
</dbReference>
<dbReference type="InterPro" id="IPR041373">
    <property type="entry name" value="RT_RNaseH"/>
</dbReference>
<comment type="caution">
    <text evidence="11">The sequence shown here is derived from an EMBL/GenBank/DDBJ whole genome shotgun (WGS) entry which is preliminary data.</text>
</comment>
<dbReference type="Pfam" id="PF17917">
    <property type="entry name" value="RT_RNaseH"/>
    <property type="match status" value="1"/>
</dbReference>
<dbReference type="InterPro" id="IPR043128">
    <property type="entry name" value="Rev_trsase/Diguanyl_cyclase"/>
</dbReference>
<feature type="compositionally biased region" description="Basic and acidic residues" evidence="7">
    <location>
        <begin position="60"/>
        <end position="70"/>
    </location>
</feature>
<feature type="domain" description="Reverse transcriptase" evidence="8">
    <location>
        <begin position="413"/>
        <end position="594"/>
    </location>
</feature>
<evidence type="ECO:0000313" key="11">
    <source>
        <dbReference type="EMBL" id="KAK1653358.1"/>
    </source>
</evidence>
<dbReference type="Pfam" id="PF13456">
    <property type="entry name" value="RVT_3"/>
    <property type="match status" value="1"/>
</dbReference>
<dbReference type="AlphaFoldDB" id="A0AAD8WEM0"/>
<organism evidence="11 12">
    <name type="scientific">Lolium multiflorum</name>
    <name type="common">Italian ryegrass</name>
    <name type="synonym">Lolium perenne subsp. multiflorum</name>
    <dbReference type="NCBI Taxonomy" id="4521"/>
    <lineage>
        <taxon>Eukaryota</taxon>
        <taxon>Viridiplantae</taxon>
        <taxon>Streptophyta</taxon>
        <taxon>Embryophyta</taxon>
        <taxon>Tracheophyta</taxon>
        <taxon>Spermatophyta</taxon>
        <taxon>Magnoliopsida</taxon>
        <taxon>Liliopsida</taxon>
        <taxon>Poales</taxon>
        <taxon>Poaceae</taxon>
        <taxon>BOP clade</taxon>
        <taxon>Pooideae</taxon>
        <taxon>Poodae</taxon>
        <taxon>Poeae</taxon>
        <taxon>Poeae Chloroplast Group 2 (Poeae type)</taxon>
        <taxon>Loliodinae</taxon>
        <taxon>Loliinae</taxon>
        <taxon>Lolium</taxon>
    </lineage>
</organism>
<feature type="compositionally biased region" description="Basic and acidic residues" evidence="7">
    <location>
        <begin position="140"/>
        <end position="169"/>
    </location>
</feature>
<dbReference type="Gene3D" id="3.30.420.10">
    <property type="entry name" value="Ribonuclease H-like superfamily/Ribonuclease H"/>
    <property type="match status" value="2"/>
</dbReference>
<keyword evidence="12" id="KW-1185">Reference proteome</keyword>
<keyword evidence="2" id="KW-0548">Nucleotidyltransferase</keyword>
<evidence type="ECO:0000313" key="12">
    <source>
        <dbReference type="Proteomes" id="UP001231189"/>
    </source>
</evidence>
<feature type="region of interest" description="Disordered" evidence="7">
    <location>
        <begin position="240"/>
        <end position="301"/>
    </location>
</feature>
<dbReference type="CDD" id="cd09279">
    <property type="entry name" value="RNase_HI_like"/>
    <property type="match status" value="1"/>
</dbReference>
<dbReference type="SUPFAM" id="SSF53098">
    <property type="entry name" value="Ribonuclease H-like"/>
    <property type="match status" value="2"/>
</dbReference>
<evidence type="ECO:0000256" key="1">
    <source>
        <dbReference type="ARBA" id="ARBA00022679"/>
    </source>
</evidence>
<evidence type="ECO:0000256" key="3">
    <source>
        <dbReference type="ARBA" id="ARBA00022722"/>
    </source>
</evidence>
<accession>A0AAD8WEM0</accession>
<keyword evidence="6" id="KW-0695">RNA-directed DNA polymerase</keyword>
<dbReference type="GO" id="GO:0003964">
    <property type="term" value="F:RNA-directed DNA polymerase activity"/>
    <property type="evidence" value="ECO:0007669"/>
    <property type="project" value="UniProtKB-KW"/>
</dbReference>
<keyword evidence="4" id="KW-0255">Endonuclease</keyword>
<gene>
    <name evidence="11" type="ORF">QYE76_071163</name>
</gene>
<dbReference type="EMBL" id="JAUUTY010000004">
    <property type="protein sequence ID" value="KAK1653358.1"/>
    <property type="molecule type" value="Genomic_DNA"/>
</dbReference>
<feature type="compositionally biased region" description="Basic residues" evidence="7">
    <location>
        <begin position="339"/>
        <end position="349"/>
    </location>
</feature>
<dbReference type="GO" id="GO:0015074">
    <property type="term" value="P:DNA integration"/>
    <property type="evidence" value="ECO:0007669"/>
    <property type="project" value="InterPro"/>
</dbReference>
<dbReference type="PANTHER" id="PTHR37984:SF5">
    <property type="entry name" value="PROTEIN NYNRIN-LIKE"/>
    <property type="match status" value="1"/>
</dbReference>
<evidence type="ECO:0000256" key="7">
    <source>
        <dbReference type="SAM" id="MobiDB-lite"/>
    </source>
</evidence>
<feature type="domain" description="Integrase catalytic" evidence="10">
    <location>
        <begin position="826"/>
        <end position="993"/>
    </location>
</feature>
<dbReference type="PANTHER" id="PTHR37984">
    <property type="entry name" value="PROTEIN CBG26694"/>
    <property type="match status" value="1"/>
</dbReference>
<dbReference type="InterPro" id="IPR002156">
    <property type="entry name" value="RNaseH_domain"/>
</dbReference>
<dbReference type="PROSITE" id="PS50878">
    <property type="entry name" value="RT_POL"/>
    <property type="match status" value="1"/>
</dbReference>
<evidence type="ECO:0000256" key="6">
    <source>
        <dbReference type="ARBA" id="ARBA00022918"/>
    </source>
</evidence>
<dbReference type="InterPro" id="IPR012337">
    <property type="entry name" value="RNaseH-like_sf"/>
</dbReference>
<dbReference type="InterPro" id="IPR036397">
    <property type="entry name" value="RNaseH_sf"/>
</dbReference>